<keyword evidence="18" id="KW-1185">Reference proteome</keyword>
<comment type="pathway">
    <text evidence="3 15">Cofactor biosynthesis; FMN biosynthesis; FMN from riboflavin (ATP route): step 1/1.</text>
</comment>
<keyword evidence="12" id="KW-0511">Multifunctional enzyme</keyword>
<evidence type="ECO:0000256" key="12">
    <source>
        <dbReference type="ARBA" id="ARBA00023268"/>
    </source>
</evidence>
<dbReference type="GO" id="GO:0005524">
    <property type="term" value="F:ATP binding"/>
    <property type="evidence" value="ECO:0007669"/>
    <property type="project" value="UniProtKB-UniRule"/>
</dbReference>
<evidence type="ECO:0000256" key="13">
    <source>
        <dbReference type="ARBA" id="ARBA00047880"/>
    </source>
</evidence>
<keyword evidence="9 15" id="KW-0418">Kinase</keyword>
<dbReference type="Proteomes" id="UP000321523">
    <property type="component" value="Unassembled WGS sequence"/>
</dbReference>
<dbReference type="InterPro" id="IPR015864">
    <property type="entry name" value="FAD_synthase"/>
</dbReference>
<evidence type="ECO:0000313" key="18">
    <source>
        <dbReference type="Proteomes" id="UP000321523"/>
    </source>
</evidence>
<keyword evidence="8 15" id="KW-0547">Nucleotide-binding</keyword>
<dbReference type="GO" id="GO:0009398">
    <property type="term" value="P:FMN biosynthetic process"/>
    <property type="evidence" value="ECO:0007669"/>
    <property type="project" value="UniProtKB-UniRule"/>
</dbReference>
<dbReference type="UniPathway" id="UPA00276">
    <property type="reaction ID" value="UER00406"/>
</dbReference>
<keyword evidence="6 15" id="KW-0808">Transferase</keyword>
<dbReference type="Pfam" id="PF06574">
    <property type="entry name" value="FAD_syn"/>
    <property type="match status" value="1"/>
</dbReference>
<protein>
    <recommendedName>
        <fullName evidence="15">Riboflavin biosynthesis protein</fullName>
    </recommendedName>
    <domain>
        <recommendedName>
            <fullName evidence="15">Riboflavin kinase</fullName>
            <ecNumber evidence="15">2.7.1.26</ecNumber>
        </recommendedName>
        <alternativeName>
            <fullName evidence="15">Flavokinase</fullName>
        </alternativeName>
    </domain>
    <domain>
        <recommendedName>
            <fullName evidence="15">FMN adenylyltransferase</fullName>
            <ecNumber evidence="15">2.7.7.2</ecNumber>
        </recommendedName>
        <alternativeName>
            <fullName evidence="15">FAD pyrophosphorylase</fullName>
        </alternativeName>
        <alternativeName>
            <fullName evidence="15">FAD synthase</fullName>
        </alternativeName>
    </domain>
</protein>
<dbReference type="GO" id="GO:0003919">
    <property type="term" value="F:FMN adenylyltransferase activity"/>
    <property type="evidence" value="ECO:0007669"/>
    <property type="project" value="UniProtKB-UniRule"/>
</dbReference>
<dbReference type="PANTHER" id="PTHR22749">
    <property type="entry name" value="RIBOFLAVIN KINASE/FMN ADENYLYLTRANSFERASE"/>
    <property type="match status" value="1"/>
</dbReference>
<dbReference type="SUPFAM" id="SSF82114">
    <property type="entry name" value="Riboflavin kinase-like"/>
    <property type="match status" value="1"/>
</dbReference>
<sequence>MVALGNFDGLHQGHRIVIGAAAEVAKANRAPLAVLTFEPHPRSLFRPSDAPFRLTPFRTKARHIEDLGVDLLFVIHFDTVFSSKTADEFINEVLVEGLGVSHVVAGYDFVFGHKRGGDVGLLYQKARTLGFGVTEVKPAADMSGGVFSSTRVRQLLAAGKPREAAAVLGRPWEVEGRVEHGDQRGRTIGFPTANLELGEYLRPHYGVYAVQAGVDHGTHTVWTDGVANLGNRPTVDGVRELLEVHLFDFAGDLYGKHLRVRMIDFIRPERKFESFDALKQQILTDAAAARGILAAGG</sequence>
<comment type="caution">
    <text evidence="17">The sequence shown here is derived from an EMBL/GenBank/DDBJ whole genome shotgun (WGS) entry which is preliminary data.</text>
</comment>
<evidence type="ECO:0000256" key="15">
    <source>
        <dbReference type="PIRNR" id="PIRNR004491"/>
    </source>
</evidence>
<dbReference type="PIRSF" id="PIRSF004491">
    <property type="entry name" value="FAD_Synth"/>
    <property type="match status" value="1"/>
</dbReference>
<dbReference type="AlphaFoldDB" id="A0A512DUN5"/>
<evidence type="ECO:0000256" key="6">
    <source>
        <dbReference type="ARBA" id="ARBA00022679"/>
    </source>
</evidence>
<evidence type="ECO:0000256" key="14">
    <source>
        <dbReference type="ARBA" id="ARBA00049494"/>
    </source>
</evidence>
<evidence type="ECO:0000256" key="9">
    <source>
        <dbReference type="ARBA" id="ARBA00022777"/>
    </source>
</evidence>
<dbReference type="InterPro" id="IPR015865">
    <property type="entry name" value="Riboflavin_kinase_bac/euk"/>
</dbReference>
<keyword evidence="5 15" id="KW-0288">FMN</keyword>
<name>A0A512DUN5_9PROT</name>
<dbReference type="SUPFAM" id="SSF52374">
    <property type="entry name" value="Nucleotidylyl transferase"/>
    <property type="match status" value="1"/>
</dbReference>
<keyword evidence="7 15" id="KW-0548">Nucleotidyltransferase</keyword>
<accession>A0A512DUN5</accession>
<evidence type="ECO:0000256" key="2">
    <source>
        <dbReference type="ARBA" id="ARBA00004726"/>
    </source>
</evidence>
<dbReference type="EC" id="2.7.7.2" evidence="15"/>
<dbReference type="SMART" id="SM00904">
    <property type="entry name" value="Flavokinase"/>
    <property type="match status" value="1"/>
</dbReference>
<dbReference type="Pfam" id="PF01687">
    <property type="entry name" value="Flavokinase"/>
    <property type="match status" value="1"/>
</dbReference>
<organism evidence="17 18">
    <name type="scientific">Skermanella aerolata</name>
    <dbReference type="NCBI Taxonomy" id="393310"/>
    <lineage>
        <taxon>Bacteria</taxon>
        <taxon>Pseudomonadati</taxon>
        <taxon>Pseudomonadota</taxon>
        <taxon>Alphaproteobacteria</taxon>
        <taxon>Rhodospirillales</taxon>
        <taxon>Azospirillaceae</taxon>
        <taxon>Skermanella</taxon>
    </lineage>
</organism>
<dbReference type="EMBL" id="BJYZ01000020">
    <property type="protein sequence ID" value="GEO40182.1"/>
    <property type="molecule type" value="Genomic_DNA"/>
</dbReference>
<evidence type="ECO:0000256" key="4">
    <source>
        <dbReference type="ARBA" id="ARBA00022630"/>
    </source>
</evidence>
<keyword evidence="10 15" id="KW-0274">FAD</keyword>
<dbReference type="NCBIfam" id="TIGR00083">
    <property type="entry name" value="ribF"/>
    <property type="match status" value="1"/>
</dbReference>
<evidence type="ECO:0000256" key="3">
    <source>
        <dbReference type="ARBA" id="ARBA00005201"/>
    </source>
</evidence>
<keyword evidence="4 15" id="KW-0285">Flavoprotein</keyword>
<dbReference type="UniPathway" id="UPA00277">
    <property type="reaction ID" value="UER00407"/>
</dbReference>
<comment type="pathway">
    <text evidence="2 15">Cofactor biosynthesis; FAD biosynthesis; FAD from FMN: step 1/1.</text>
</comment>
<dbReference type="EC" id="2.7.1.26" evidence="15"/>
<gene>
    <name evidence="17" type="ORF">SAE02_43300</name>
</gene>
<evidence type="ECO:0000259" key="16">
    <source>
        <dbReference type="SMART" id="SM00904"/>
    </source>
</evidence>
<dbReference type="PANTHER" id="PTHR22749:SF6">
    <property type="entry name" value="RIBOFLAVIN KINASE"/>
    <property type="match status" value="1"/>
</dbReference>
<evidence type="ECO:0000256" key="5">
    <source>
        <dbReference type="ARBA" id="ARBA00022643"/>
    </source>
</evidence>
<proteinExistence type="inferred from homology"/>
<keyword evidence="11 15" id="KW-0067">ATP-binding</keyword>
<feature type="domain" description="Riboflavin kinase" evidence="16">
    <location>
        <begin position="167"/>
        <end position="294"/>
    </location>
</feature>
<dbReference type="GO" id="GO:0006747">
    <property type="term" value="P:FAD biosynthetic process"/>
    <property type="evidence" value="ECO:0007669"/>
    <property type="project" value="UniProtKB-UniRule"/>
</dbReference>
<dbReference type="InterPro" id="IPR014729">
    <property type="entry name" value="Rossmann-like_a/b/a_fold"/>
</dbReference>
<evidence type="ECO:0000256" key="8">
    <source>
        <dbReference type="ARBA" id="ARBA00022741"/>
    </source>
</evidence>
<comment type="catalytic activity">
    <reaction evidence="13 15">
        <text>riboflavin + ATP = FMN + ADP + H(+)</text>
        <dbReference type="Rhea" id="RHEA:14357"/>
        <dbReference type="ChEBI" id="CHEBI:15378"/>
        <dbReference type="ChEBI" id="CHEBI:30616"/>
        <dbReference type="ChEBI" id="CHEBI:57986"/>
        <dbReference type="ChEBI" id="CHEBI:58210"/>
        <dbReference type="ChEBI" id="CHEBI:456216"/>
        <dbReference type="EC" id="2.7.1.26"/>
    </reaction>
</comment>
<dbReference type="GO" id="GO:0009231">
    <property type="term" value="P:riboflavin biosynthetic process"/>
    <property type="evidence" value="ECO:0007669"/>
    <property type="project" value="InterPro"/>
</dbReference>
<comment type="function">
    <text evidence="1">Catalyzes the phosphorylation of riboflavin to FMN followed by the adenylation of FMN to FAD.</text>
</comment>
<evidence type="ECO:0000313" key="17">
    <source>
        <dbReference type="EMBL" id="GEO40182.1"/>
    </source>
</evidence>
<dbReference type="NCBIfam" id="NF004160">
    <property type="entry name" value="PRK05627.1-3"/>
    <property type="match status" value="1"/>
</dbReference>
<evidence type="ECO:0000256" key="11">
    <source>
        <dbReference type="ARBA" id="ARBA00022840"/>
    </source>
</evidence>
<dbReference type="CDD" id="cd02064">
    <property type="entry name" value="FAD_synthetase_N"/>
    <property type="match status" value="1"/>
</dbReference>
<reference evidence="17 18" key="1">
    <citation type="submission" date="2019-07" db="EMBL/GenBank/DDBJ databases">
        <title>Whole genome shotgun sequence of Skermanella aerolata NBRC 106429.</title>
        <authorList>
            <person name="Hosoyama A."/>
            <person name="Uohara A."/>
            <person name="Ohji S."/>
            <person name="Ichikawa N."/>
        </authorList>
    </citation>
    <scope>NUCLEOTIDE SEQUENCE [LARGE SCALE GENOMIC DNA]</scope>
    <source>
        <strain evidence="17 18">NBRC 106429</strain>
    </source>
</reference>
<evidence type="ECO:0000256" key="1">
    <source>
        <dbReference type="ARBA" id="ARBA00002121"/>
    </source>
</evidence>
<comment type="catalytic activity">
    <reaction evidence="14 15">
        <text>FMN + ATP + H(+) = FAD + diphosphate</text>
        <dbReference type="Rhea" id="RHEA:17237"/>
        <dbReference type="ChEBI" id="CHEBI:15378"/>
        <dbReference type="ChEBI" id="CHEBI:30616"/>
        <dbReference type="ChEBI" id="CHEBI:33019"/>
        <dbReference type="ChEBI" id="CHEBI:57692"/>
        <dbReference type="ChEBI" id="CHEBI:58210"/>
        <dbReference type="EC" id="2.7.7.2"/>
    </reaction>
</comment>
<evidence type="ECO:0000256" key="10">
    <source>
        <dbReference type="ARBA" id="ARBA00022827"/>
    </source>
</evidence>
<dbReference type="InterPro" id="IPR023465">
    <property type="entry name" value="Riboflavin_kinase_dom_sf"/>
</dbReference>
<comment type="similarity">
    <text evidence="15">Belongs to the ribF family.</text>
</comment>
<dbReference type="InterPro" id="IPR023468">
    <property type="entry name" value="Riboflavin_kinase"/>
</dbReference>
<dbReference type="Gene3D" id="3.40.50.620">
    <property type="entry name" value="HUPs"/>
    <property type="match status" value="1"/>
</dbReference>
<evidence type="ECO:0000256" key="7">
    <source>
        <dbReference type="ARBA" id="ARBA00022695"/>
    </source>
</evidence>
<dbReference type="Gene3D" id="2.40.30.30">
    <property type="entry name" value="Riboflavin kinase-like"/>
    <property type="match status" value="1"/>
</dbReference>
<dbReference type="GO" id="GO:0008531">
    <property type="term" value="F:riboflavin kinase activity"/>
    <property type="evidence" value="ECO:0007669"/>
    <property type="project" value="UniProtKB-UniRule"/>
</dbReference>
<dbReference type="InterPro" id="IPR002606">
    <property type="entry name" value="Riboflavin_kinase_bac"/>
</dbReference>
<dbReference type="FunFam" id="3.40.50.620:FF:000021">
    <property type="entry name" value="Riboflavin biosynthesis protein"/>
    <property type="match status" value="1"/>
</dbReference>